<feature type="chain" id="PRO_5045536325" description="Lipoprotein" evidence="1">
    <location>
        <begin position="20"/>
        <end position="175"/>
    </location>
</feature>
<protein>
    <recommendedName>
        <fullName evidence="4">Lipoprotein</fullName>
    </recommendedName>
</protein>
<reference evidence="3" key="1">
    <citation type="journal article" date="2019" name="Int. J. Syst. Evol. Microbiol.">
        <title>The Global Catalogue of Microorganisms (GCM) 10K type strain sequencing project: providing services to taxonomists for standard genome sequencing and annotation.</title>
        <authorList>
            <consortium name="The Broad Institute Genomics Platform"/>
            <consortium name="The Broad Institute Genome Sequencing Center for Infectious Disease"/>
            <person name="Wu L."/>
            <person name="Ma J."/>
        </authorList>
    </citation>
    <scope>NUCLEOTIDE SEQUENCE [LARGE SCALE GENOMIC DNA]</scope>
    <source>
        <strain evidence="3">CCUG 56752</strain>
    </source>
</reference>
<keyword evidence="1" id="KW-0732">Signal</keyword>
<evidence type="ECO:0008006" key="4">
    <source>
        <dbReference type="Google" id="ProtNLM"/>
    </source>
</evidence>
<evidence type="ECO:0000256" key="1">
    <source>
        <dbReference type="SAM" id="SignalP"/>
    </source>
</evidence>
<dbReference type="Proteomes" id="UP001597049">
    <property type="component" value="Unassembled WGS sequence"/>
</dbReference>
<proteinExistence type="predicted"/>
<organism evidence="2 3">
    <name type="scientific">Psychroflexus salinarum</name>
    <dbReference type="NCBI Taxonomy" id="546024"/>
    <lineage>
        <taxon>Bacteria</taxon>
        <taxon>Pseudomonadati</taxon>
        <taxon>Bacteroidota</taxon>
        <taxon>Flavobacteriia</taxon>
        <taxon>Flavobacteriales</taxon>
        <taxon>Flavobacteriaceae</taxon>
        <taxon>Psychroflexus</taxon>
    </lineage>
</organism>
<keyword evidence="3" id="KW-1185">Reference proteome</keyword>
<evidence type="ECO:0000313" key="3">
    <source>
        <dbReference type="Proteomes" id="UP001597049"/>
    </source>
</evidence>
<feature type="signal peptide" evidence="1">
    <location>
        <begin position="1"/>
        <end position="19"/>
    </location>
</feature>
<sequence length="175" mass="20110">MNLKSIFLLSLLLSLIACKTNHQSLESEKQILSIKNSCPEDGNCNFEVIENRKLDIKTDGTGALYPQLSDGKSKVLKFEYNSDQDPRIADDKYTEIIYIEINPKIQNLRLEGKDLKDVQILFGRLCFCREQSGYFTVEKGVFQIETNKDKSVTYTLEFEVPGIPQKIKEFSITNW</sequence>
<dbReference type="RefSeq" id="WP_379657722.1">
    <property type="nucleotide sequence ID" value="NZ_JBHTIV010000007.1"/>
</dbReference>
<dbReference type="EMBL" id="JBHTIV010000007">
    <property type="protein sequence ID" value="MFD0932399.1"/>
    <property type="molecule type" value="Genomic_DNA"/>
</dbReference>
<gene>
    <name evidence="2" type="ORF">ACFQ0R_07275</name>
</gene>
<name>A0ABW3GV16_9FLAO</name>
<comment type="caution">
    <text evidence="2">The sequence shown here is derived from an EMBL/GenBank/DDBJ whole genome shotgun (WGS) entry which is preliminary data.</text>
</comment>
<accession>A0ABW3GV16</accession>
<dbReference type="PROSITE" id="PS51257">
    <property type="entry name" value="PROKAR_LIPOPROTEIN"/>
    <property type="match status" value="1"/>
</dbReference>
<evidence type="ECO:0000313" key="2">
    <source>
        <dbReference type="EMBL" id="MFD0932399.1"/>
    </source>
</evidence>